<proteinExistence type="predicted"/>
<evidence type="ECO:0000256" key="1">
    <source>
        <dbReference type="SAM" id="MobiDB-lite"/>
    </source>
</evidence>
<sequence length="368" mass="41453">MCRAGTVLGVGKQRSFLIRSGPFPYSFRFFTELAFCSFCVCVGNLSAETAAAPPSKKEIPSPFFLEPSNASVSFGISGSASRRISPNVGIWGRFPIPIGKEKNFRTRNRWNAFGFLQKETRRFEDRNENDSIFRSYAGIRSSWFSENGFRSSLQLGWERGESDLLVLGIRFEIPNRQGFQILYKSGSEFRSVSLLFHSPLRSGTYLIFGISRIHTKDRPEGREDSYSFGIGWSWDKAEFSVFGTDGEISDSSIGGTLGWNFGESEPSVFDENVSDASSENSETARERFRPDRKSISPIARYTIRKLGLQELLSFGLSLDSSLRISRESAGSAEEFGTFLESLSDREKTKVFALLRRKNPRPQRKGNRP</sequence>
<accession>A0A2N0B874</accession>
<evidence type="ECO:0000313" key="2">
    <source>
        <dbReference type="EMBL" id="PJZ92757.1"/>
    </source>
</evidence>
<protein>
    <submittedName>
        <fullName evidence="2">Uncharacterized protein</fullName>
    </submittedName>
</protein>
<dbReference type="AlphaFoldDB" id="A0A2N0B874"/>
<organism evidence="2">
    <name type="scientific">Leptospira ellisii</name>
    <dbReference type="NCBI Taxonomy" id="2023197"/>
    <lineage>
        <taxon>Bacteria</taxon>
        <taxon>Pseudomonadati</taxon>
        <taxon>Spirochaetota</taxon>
        <taxon>Spirochaetia</taxon>
        <taxon>Leptospirales</taxon>
        <taxon>Leptospiraceae</taxon>
        <taxon>Leptospira</taxon>
    </lineage>
</organism>
<gene>
    <name evidence="2" type="ORF">CH379_11475</name>
</gene>
<comment type="caution">
    <text evidence="2">The sequence shown here is derived from an EMBL/GenBank/DDBJ whole genome shotgun (WGS) entry which is preliminary data.</text>
</comment>
<feature type="region of interest" description="Disordered" evidence="1">
    <location>
        <begin position="270"/>
        <end position="289"/>
    </location>
</feature>
<name>A0A2N0B874_9LEPT</name>
<dbReference type="EMBL" id="NPEF01000107">
    <property type="protein sequence ID" value="PJZ92757.1"/>
    <property type="molecule type" value="Genomic_DNA"/>
</dbReference>
<reference evidence="2" key="1">
    <citation type="submission" date="2017-07" db="EMBL/GenBank/DDBJ databases">
        <title>Leptospira spp. isolated from tropical soils.</title>
        <authorList>
            <person name="Thibeaux R."/>
            <person name="Iraola G."/>
            <person name="Ferres I."/>
            <person name="Bierque E."/>
            <person name="Girault D."/>
            <person name="Soupe-Gilbert M.-E."/>
            <person name="Picardeau M."/>
            <person name="Goarant C."/>
        </authorList>
    </citation>
    <scope>NUCLEOTIDE SEQUENCE [LARGE SCALE GENOMIC DNA]</scope>
    <source>
        <strain evidence="2">ATI7-C-A5</strain>
    </source>
</reference>